<evidence type="ECO:0000259" key="1">
    <source>
        <dbReference type="SMART" id="SM00267"/>
    </source>
</evidence>
<dbReference type="Pfam" id="PF00990">
    <property type="entry name" value="GGDEF"/>
    <property type="match status" value="1"/>
</dbReference>
<feature type="domain" description="GGDEF" evidence="1">
    <location>
        <begin position="10"/>
        <end position="180"/>
    </location>
</feature>
<dbReference type="Gene3D" id="3.30.70.270">
    <property type="match status" value="1"/>
</dbReference>
<dbReference type="STRING" id="1317117.ATO7_01615"/>
<dbReference type="NCBIfam" id="TIGR00254">
    <property type="entry name" value="GGDEF"/>
    <property type="match status" value="1"/>
</dbReference>
<protein>
    <submittedName>
        <fullName evidence="2">PAS/PAC sensor-containing diguanylate cyclase</fullName>
    </submittedName>
</protein>
<dbReference type="SMART" id="SM00267">
    <property type="entry name" value="GGDEF"/>
    <property type="match status" value="1"/>
</dbReference>
<dbReference type="RefSeq" id="WP_083559164.1">
    <property type="nucleotide sequence ID" value="NZ_AQQV01000001.1"/>
</dbReference>
<name>A0A1Y1SFU0_9GAMM</name>
<dbReference type="Proteomes" id="UP000192342">
    <property type="component" value="Unassembled WGS sequence"/>
</dbReference>
<dbReference type="SUPFAM" id="SSF55073">
    <property type="entry name" value="Nucleotide cyclase"/>
    <property type="match status" value="1"/>
</dbReference>
<comment type="caution">
    <text evidence="2">The sequence shown here is derived from an EMBL/GenBank/DDBJ whole genome shotgun (WGS) entry which is preliminary data.</text>
</comment>
<dbReference type="InterPro" id="IPR000160">
    <property type="entry name" value="GGDEF_dom"/>
</dbReference>
<reference evidence="2 3" key="1">
    <citation type="submission" date="2013-04" db="EMBL/GenBank/DDBJ databases">
        <title>Oceanococcus atlanticus 22II-S10r2 Genome Sequencing.</title>
        <authorList>
            <person name="Lai Q."/>
            <person name="Li G."/>
            <person name="Shao Z."/>
        </authorList>
    </citation>
    <scope>NUCLEOTIDE SEQUENCE [LARGE SCALE GENOMIC DNA]</scope>
    <source>
        <strain evidence="2 3">22II-S10r2</strain>
    </source>
</reference>
<proteinExistence type="predicted"/>
<dbReference type="EMBL" id="AQQV01000001">
    <property type="protein sequence ID" value="ORE88532.1"/>
    <property type="molecule type" value="Genomic_DNA"/>
</dbReference>
<gene>
    <name evidence="2" type="ORF">ATO7_01615</name>
</gene>
<keyword evidence="3" id="KW-1185">Reference proteome</keyword>
<accession>A0A1Y1SFU0</accession>
<dbReference type="InterPro" id="IPR043128">
    <property type="entry name" value="Rev_trsase/Diguanyl_cyclase"/>
</dbReference>
<evidence type="ECO:0000313" key="2">
    <source>
        <dbReference type="EMBL" id="ORE88532.1"/>
    </source>
</evidence>
<dbReference type="AlphaFoldDB" id="A0A1Y1SFU0"/>
<dbReference type="OrthoDB" id="9812260at2"/>
<sequence length="184" mass="20515">MQNLRQVRGGRRAVDPTTELKEFDPLTGLASRPFFRFRLEEQWEQSCRNHRPLGFLLLVIDDAASLRRECSKQDWRSFLGTLGSAVSQSCQRRADFAARVRVGEIAAVLSDANEEGTRVVAERIHTALQAHEGIPSHLRLLIGGVSVMPNPSYFANALWMRANEAVEQAAEDTSSRIVVLSGLN</sequence>
<organism evidence="2 3">
    <name type="scientific">Oceanococcus atlanticus</name>
    <dbReference type="NCBI Taxonomy" id="1317117"/>
    <lineage>
        <taxon>Bacteria</taxon>
        <taxon>Pseudomonadati</taxon>
        <taxon>Pseudomonadota</taxon>
        <taxon>Gammaproteobacteria</taxon>
        <taxon>Chromatiales</taxon>
        <taxon>Oceanococcaceae</taxon>
        <taxon>Oceanococcus</taxon>
    </lineage>
</organism>
<dbReference type="InterPro" id="IPR029787">
    <property type="entry name" value="Nucleotide_cyclase"/>
</dbReference>
<evidence type="ECO:0000313" key="3">
    <source>
        <dbReference type="Proteomes" id="UP000192342"/>
    </source>
</evidence>